<dbReference type="InterPro" id="IPR036291">
    <property type="entry name" value="NAD(P)-bd_dom_sf"/>
</dbReference>
<proteinExistence type="predicted"/>
<dbReference type="Proteomes" id="UP000008316">
    <property type="component" value="Chromosome 1"/>
</dbReference>
<dbReference type="PANTHER" id="PTHR43245:SF58">
    <property type="entry name" value="BLL5923 PROTEIN"/>
    <property type="match status" value="1"/>
</dbReference>
<keyword evidence="3" id="KW-1185">Reference proteome</keyword>
<dbReference type="STRING" id="999541.bgla_1g08000"/>
<gene>
    <name evidence="2" type="ordered locus">bgla_1g08000</name>
</gene>
<reference evidence="2 3" key="1">
    <citation type="journal article" date="2011" name="J. Bacteriol.">
        <title>Complete genome sequence of Burkholderia gladioli BSR3.</title>
        <authorList>
            <person name="Seo Y.S."/>
            <person name="Lim J."/>
            <person name="Choi B.S."/>
            <person name="Kim H."/>
            <person name="Goo E."/>
            <person name="Lee B."/>
            <person name="Lim J.S."/>
            <person name="Choi I.Y."/>
            <person name="Moon J.S."/>
            <person name="Kim J."/>
            <person name="Hwang I."/>
        </authorList>
    </citation>
    <scope>NUCLEOTIDE SEQUENCE [LARGE SCALE GENOMIC DNA]</scope>
    <source>
        <strain evidence="2 3">BSR3</strain>
    </source>
</reference>
<dbReference type="HOGENOM" id="CLU_007383_6_1_4"/>
<dbReference type="KEGG" id="bgd:bgla_1g08000"/>
<dbReference type="InterPro" id="IPR001509">
    <property type="entry name" value="Epimerase_deHydtase"/>
</dbReference>
<dbReference type="InterPro" id="IPR050177">
    <property type="entry name" value="Lipid_A_modif_metabolic_enz"/>
</dbReference>
<accession>F2L7V9</accession>
<dbReference type="eggNOG" id="COG0451">
    <property type="taxonomic scope" value="Bacteria"/>
</dbReference>
<dbReference type="PANTHER" id="PTHR43245">
    <property type="entry name" value="BIFUNCTIONAL POLYMYXIN RESISTANCE PROTEIN ARNA"/>
    <property type="match status" value="1"/>
</dbReference>
<evidence type="ECO:0000259" key="1">
    <source>
        <dbReference type="Pfam" id="PF01370"/>
    </source>
</evidence>
<feature type="domain" description="NAD-dependent epimerase/dehydratase" evidence="1">
    <location>
        <begin position="6"/>
        <end position="226"/>
    </location>
</feature>
<organism evidence="2 3">
    <name type="scientific">Burkholderia gladioli (strain BSR3)</name>
    <dbReference type="NCBI Taxonomy" id="999541"/>
    <lineage>
        <taxon>Bacteria</taxon>
        <taxon>Pseudomonadati</taxon>
        <taxon>Pseudomonadota</taxon>
        <taxon>Betaproteobacteria</taxon>
        <taxon>Burkholderiales</taxon>
        <taxon>Burkholderiaceae</taxon>
        <taxon>Burkholderia</taxon>
    </lineage>
</organism>
<dbReference type="EMBL" id="CP002599">
    <property type="protein sequence ID" value="AEA59488.1"/>
    <property type="molecule type" value="Genomic_DNA"/>
</dbReference>
<evidence type="ECO:0000313" key="2">
    <source>
        <dbReference type="EMBL" id="AEA59488.1"/>
    </source>
</evidence>
<evidence type="ECO:0000313" key="3">
    <source>
        <dbReference type="Proteomes" id="UP000008316"/>
    </source>
</evidence>
<dbReference type="Pfam" id="PF01370">
    <property type="entry name" value="Epimerase"/>
    <property type="match status" value="1"/>
</dbReference>
<dbReference type="Gene3D" id="3.40.50.720">
    <property type="entry name" value="NAD(P)-binding Rossmann-like Domain"/>
    <property type="match status" value="1"/>
</dbReference>
<sequence>MVVMRIVVTGANGFVGRSLVGTLAAQGVEVLALLRRPQGNLGKVQEWLHPAADFAGLGEASTPFPEGVDVVIHAAARVHVMRESEPGLAQQAFEASNVDGALRVARAARERGVRRLVFVSSIKALAERDAGQPLDEQMPPHPEDAYGRSKLLAERRLREYGESSGLEIVIVRPPLVYGPGVRANFESMLRAVARGMPLPLGAIEARRSLVHVDNLADALARCALDVRAAGRCFHVADDDPMTIAELLRAIGRHLDRPARLLPVPVPVLRMIGRLIGRGAQIDRLTQSLRVSTASLAGALDWRPRLSTEEGLATTAKWYRSTTMSHE</sequence>
<name>F2L7V9_BURGS</name>
<protein>
    <submittedName>
        <fullName evidence="2">NAD-dependent epimerase/dehydratase</fullName>
    </submittedName>
</protein>
<dbReference type="AlphaFoldDB" id="F2L7V9"/>
<dbReference type="SUPFAM" id="SSF51735">
    <property type="entry name" value="NAD(P)-binding Rossmann-fold domains"/>
    <property type="match status" value="1"/>
</dbReference>